<protein>
    <submittedName>
        <fullName evidence="1">DUF1499 domain-containing protein</fullName>
    </submittedName>
</protein>
<name>A0AAU8JL67_9CYAN</name>
<dbReference type="EMBL" id="CP159837">
    <property type="protein sequence ID" value="XCM40052.1"/>
    <property type="molecule type" value="Genomic_DNA"/>
</dbReference>
<dbReference type="Pfam" id="PF07386">
    <property type="entry name" value="DUF1499"/>
    <property type="match status" value="1"/>
</dbReference>
<dbReference type="AlphaFoldDB" id="A0AAU8JL67"/>
<sequence>MQRLFCLFRLFRLKIVPICLAFVLTIGGFLGSTFPAIANDRLPETMVASLFSFSGDRPRNLGVKNGALATCPASPNCVSSQSGDGEHQIAPLTYQGTPAEAIGQLKEIIEASENAKIITAEHNYIYAEFTSKLMGFVDDVEFYLDPEAATIQVRSASRLGESDLGVNRKRIEAIRSKFNP</sequence>
<dbReference type="InterPro" id="IPR010865">
    <property type="entry name" value="DUF1499"/>
</dbReference>
<proteinExistence type="predicted"/>
<organism evidence="1">
    <name type="scientific">Planktothricoides raciborskii GIHE-MW2</name>
    <dbReference type="NCBI Taxonomy" id="2792601"/>
    <lineage>
        <taxon>Bacteria</taxon>
        <taxon>Bacillati</taxon>
        <taxon>Cyanobacteriota</taxon>
        <taxon>Cyanophyceae</taxon>
        <taxon>Oscillatoriophycideae</taxon>
        <taxon>Oscillatoriales</taxon>
        <taxon>Oscillatoriaceae</taxon>
        <taxon>Planktothricoides</taxon>
    </lineage>
</organism>
<accession>A0AAU8JL67</accession>
<dbReference type="PANTHER" id="PTHR34801">
    <property type="entry name" value="EXPRESSED PROTEIN"/>
    <property type="match status" value="1"/>
</dbReference>
<gene>
    <name evidence="1" type="ORF">ABWT76_003031</name>
</gene>
<evidence type="ECO:0000313" key="1">
    <source>
        <dbReference type="EMBL" id="XCM40052.1"/>
    </source>
</evidence>
<reference evidence="1" key="1">
    <citation type="submission" date="2024-07" db="EMBL/GenBank/DDBJ databases">
        <authorList>
            <person name="Kim Y.J."/>
            <person name="Jeong J.Y."/>
        </authorList>
    </citation>
    <scope>NUCLEOTIDE SEQUENCE</scope>
    <source>
        <strain evidence="1">GIHE-MW2</strain>
    </source>
</reference>
<dbReference type="PANTHER" id="PTHR34801:SF6">
    <property type="entry name" value="SLL1620 PROTEIN"/>
    <property type="match status" value="1"/>
</dbReference>
<dbReference type="RefSeq" id="WP_156331457.1">
    <property type="nucleotide sequence ID" value="NZ_CP159837.1"/>
</dbReference>